<dbReference type="InterPro" id="IPR000835">
    <property type="entry name" value="HTH_MarR-typ"/>
</dbReference>
<organism evidence="2 3">
    <name type="scientific">Pseudaminobacter soli</name>
    <name type="common">ex Li et al. 2025</name>
    <dbReference type="NCBI Taxonomy" id="1295366"/>
    <lineage>
        <taxon>Bacteria</taxon>
        <taxon>Pseudomonadati</taxon>
        <taxon>Pseudomonadota</taxon>
        <taxon>Alphaproteobacteria</taxon>
        <taxon>Hyphomicrobiales</taxon>
        <taxon>Phyllobacteriaceae</taxon>
        <taxon>Pseudaminobacter</taxon>
    </lineage>
</organism>
<dbReference type="GO" id="GO:0003700">
    <property type="term" value="F:DNA-binding transcription factor activity"/>
    <property type="evidence" value="ECO:0007669"/>
    <property type="project" value="InterPro"/>
</dbReference>
<evidence type="ECO:0000259" key="1">
    <source>
        <dbReference type="PROSITE" id="PS50995"/>
    </source>
</evidence>
<dbReference type="PROSITE" id="PS50995">
    <property type="entry name" value="HTH_MARR_2"/>
    <property type="match status" value="1"/>
</dbReference>
<feature type="domain" description="HTH marR-type" evidence="1">
    <location>
        <begin position="32"/>
        <end position="167"/>
    </location>
</feature>
<evidence type="ECO:0000313" key="2">
    <source>
        <dbReference type="EMBL" id="PSJ63177.1"/>
    </source>
</evidence>
<dbReference type="PANTHER" id="PTHR33164:SF104">
    <property type="entry name" value="TRANSCRIPTIONAL REGULATORY PROTEIN"/>
    <property type="match status" value="1"/>
</dbReference>
<dbReference type="SMART" id="SM00347">
    <property type="entry name" value="HTH_MARR"/>
    <property type="match status" value="1"/>
</dbReference>
<dbReference type="Pfam" id="PF12802">
    <property type="entry name" value="MarR_2"/>
    <property type="match status" value="1"/>
</dbReference>
<keyword evidence="3" id="KW-1185">Reference proteome</keyword>
<dbReference type="SUPFAM" id="SSF46785">
    <property type="entry name" value="Winged helix' DNA-binding domain"/>
    <property type="match status" value="1"/>
</dbReference>
<dbReference type="InterPro" id="IPR036390">
    <property type="entry name" value="WH_DNA-bd_sf"/>
</dbReference>
<proteinExistence type="predicted"/>
<dbReference type="OrthoDB" id="32523at2"/>
<name>A0A2P7SL60_9HYPH</name>
<protein>
    <submittedName>
        <fullName evidence="2">MarR family transcriptional regulator</fullName>
    </submittedName>
</protein>
<comment type="caution">
    <text evidence="2">The sequence shown here is derived from an EMBL/GenBank/DDBJ whole genome shotgun (WGS) entry which is preliminary data.</text>
</comment>
<dbReference type="AlphaFoldDB" id="A0A2P7SL60"/>
<reference evidence="2 3" key="1">
    <citation type="submission" date="2018-03" db="EMBL/GenBank/DDBJ databases">
        <title>The draft genome of Mesorhizobium soli JCM 19897.</title>
        <authorList>
            <person name="Li L."/>
            <person name="Liu L."/>
            <person name="Liang L."/>
            <person name="Wang T."/>
            <person name="Zhang X."/>
        </authorList>
    </citation>
    <scope>NUCLEOTIDE SEQUENCE [LARGE SCALE GENOMIC DNA]</scope>
    <source>
        <strain evidence="2 3">JCM 19897</strain>
    </source>
</reference>
<dbReference type="PANTHER" id="PTHR33164">
    <property type="entry name" value="TRANSCRIPTIONAL REGULATOR, MARR FAMILY"/>
    <property type="match status" value="1"/>
</dbReference>
<accession>A0A2P7SL60</accession>
<dbReference type="InterPro" id="IPR039422">
    <property type="entry name" value="MarR/SlyA-like"/>
</dbReference>
<gene>
    <name evidence="2" type="ORF">C7I85_05005</name>
</gene>
<dbReference type="RefSeq" id="WP_106722836.1">
    <property type="nucleotide sequence ID" value="NZ_PXYL01000002.1"/>
</dbReference>
<evidence type="ECO:0000313" key="3">
    <source>
        <dbReference type="Proteomes" id="UP000240653"/>
    </source>
</evidence>
<dbReference type="PRINTS" id="PR00598">
    <property type="entry name" value="HTHMARR"/>
</dbReference>
<dbReference type="InterPro" id="IPR036388">
    <property type="entry name" value="WH-like_DNA-bd_sf"/>
</dbReference>
<dbReference type="GO" id="GO:0006950">
    <property type="term" value="P:response to stress"/>
    <property type="evidence" value="ECO:0007669"/>
    <property type="project" value="TreeGrafter"/>
</dbReference>
<dbReference type="Gene3D" id="1.10.10.10">
    <property type="entry name" value="Winged helix-like DNA-binding domain superfamily/Winged helix DNA-binding domain"/>
    <property type="match status" value="1"/>
</dbReference>
<dbReference type="EMBL" id="PXYL01000002">
    <property type="protein sequence ID" value="PSJ63177.1"/>
    <property type="molecule type" value="Genomic_DNA"/>
</dbReference>
<dbReference type="Proteomes" id="UP000240653">
    <property type="component" value="Unassembled WGS sequence"/>
</dbReference>
<sequence length="171" mass="18914">MKAENAEIWANDRVARGMAQWRQERPDIDCSGKAVVGRILHLHDVILRAVDRTLARHGLKYPVYAVLATLRVVGSPYRMSPGELLETLLLSSGGLSNLLRRMEEDGLIRRMADERDGRGVIVELTEEGLRIADAAMGDHAETERKLVSVLSAENQEQTAATLAMLIAASER</sequence>